<dbReference type="WBParaSite" id="HDID_0000412201-mRNA-1">
    <property type="protein sequence ID" value="HDID_0000412201-mRNA-1"/>
    <property type="gene ID" value="HDID_0000412201"/>
</dbReference>
<reference evidence="4" key="1">
    <citation type="submission" date="2017-02" db="UniProtKB">
        <authorList>
            <consortium name="WormBaseParasite"/>
        </authorList>
    </citation>
    <scope>IDENTIFICATION</scope>
</reference>
<dbReference type="AlphaFoldDB" id="A0A0R3SGS4"/>
<name>A0A0R3SGS4_HYMDI</name>
<keyword evidence="1" id="KW-1133">Transmembrane helix</keyword>
<dbReference type="OrthoDB" id="10653497at2759"/>
<reference evidence="2 3" key="2">
    <citation type="submission" date="2018-11" db="EMBL/GenBank/DDBJ databases">
        <authorList>
            <consortium name="Pathogen Informatics"/>
        </authorList>
    </citation>
    <scope>NUCLEOTIDE SEQUENCE [LARGE SCALE GENOMIC DNA]</scope>
</reference>
<keyword evidence="1" id="KW-0812">Transmembrane</keyword>
<protein>
    <submittedName>
        <fullName evidence="4">Plasma membrane fusion protein PRM1</fullName>
    </submittedName>
</protein>
<evidence type="ECO:0000313" key="3">
    <source>
        <dbReference type="Proteomes" id="UP000274504"/>
    </source>
</evidence>
<feature type="transmembrane region" description="Helical" evidence="1">
    <location>
        <begin position="189"/>
        <end position="215"/>
    </location>
</feature>
<accession>A0A0R3SGS4</accession>
<proteinExistence type="predicted"/>
<evidence type="ECO:0000256" key="1">
    <source>
        <dbReference type="SAM" id="Phobius"/>
    </source>
</evidence>
<sequence length="248" mass="27597">MIPGQVDIDKLKKGLAAAFNHFNGILTGLLANIDPNGIDDTAIENLISDLNVFINTPLITQKDDFNAGLQALEEVKSSMAALKISLLEVRTSVQSIRTDVANLESQISSLFDRLTDSLNAVSNDALLTSEAVSQYDDFVDQLYTFLETDDFYVFDHLTQELFPCQNAHKAYRAAMSVTCDSSGTINHSIGFILIFAFTILFLILIYVVLFNLASYQTLQVQMLKKYIQHNNQNRDNSTTVPSIVKTDK</sequence>
<evidence type="ECO:0000313" key="4">
    <source>
        <dbReference type="WBParaSite" id="HDID_0000412201-mRNA-1"/>
    </source>
</evidence>
<keyword evidence="1" id="KW-0472">Membrane</keyword>
<dbReference type="Proteomes" id="UP000274504">
    <property type="component" value="Unassembled WGS sequence"/>
</dbReference>
<dbReference type="EMBL" id="UYSG01001454">
    <property type="protein sequence ID" value="VDL44133.1"/>
    <property type="molecule type" value="Genomic_DNA"/>
</dbReference>
<evidence type="ECO:0000313" key="2">
    <source>
        <dbReference type="EMBL" id="VDL44133.1"/>
    </source>
</evidence>
<organism evidence="4">
    <name type="scientific">Hymenolepis diminuta</name>
    <name type="common">Rat tapeworm</name>
    <dbReference type="NCBI Taxonomy" id="6216"/>
    <lineage>
        <taxon>Eukaryota</taxon>
        <taxon>Metazoa</taxon>
        <taxon>Spiralia</taxon>
        <taxon>Lophotrochozoa</taxon>
        <taxon>Platyhelminthes</taxon>
        <taxon>Cestoda</taxon>
        <taxon>Eucestoda</taxon>
        <taxon>Cyclophyllidea</taxon>
        <taxon>Hymenolepididae</taxon>
        <taxon>Hymenolepis</taxon>
    </lineage>
</organism>
<gene>
    <name evidence="2" type="ORF">HDID_LOCUS4120</name>
</gene>